<sequence>MLSSAPPDPSGLIMYSDSESLDPTTLSNRALMYVNSPSAASFSERQGRTPAPIDTPLSSCITCRSSSDTCFRLIEYPDFRPLQYTAHTYSSTSFFLMVRVSLSSAILTKPEAISLWRELVSMGSSMRKKGGDLGSSWMARLTLPRRYPKKVIAIALSASNVLLGLPNSATILQPELNMGSSLNILKTPPPPVLDRRPSVACRSSDITPGVSVSDGIRWRARSQRLQVKEDGS</sequence>
<accession>A0A8D6ZTP5</accession>
<organism evidence="1">
    <name type="scientific">Musa acuminata subsp. malaccensis</name>
    <name type="common">Wild banana</name>
    <name type="synonym">Musa malaccensis</name>
    <dbReference type="NCBI Taxonomy" id="214687"/>
    <lineage>
        <taxon>Eukaryota</taxon>
        <taxon>Viridiplantae</taxon>
        <taxon>Streptophyta</taxon>
        <taxon>Embryophyta</taxon>
        <taxon>Tracheophyta</taxon>
        <taxon>Spermatophyta</taxon>
        <taxon>Magnoliopsida</taxon>
        <taxon>Liliopsida</taxon>
        <taxon>Zingiberales</taxon>
        <taxon>Musaceae</taxon>
        <taxon>Musa</taxon>
    </lineage>
</organism>
<gene>
    <name evidence="1" type="ORF">GSMUA_232950.1</name>
</gene>
<feature type="non-terminal residue" evidence="1">
    <location>
        <position position="232"/>
    </location>
</feature>
<name>A0A8D6ZTP5_MUSAM</name>
<reference evidence="1" key="1">
    <citation type="submission" date="2021-03" db="EMBL/GenBank/DDBJ databases">
        <authorList>
            <consortium name="Genoscope - CEA"/>
            <person name="William W."/>
        </authorList>
    </citation>
    <scope>NUCLEOTIDE SEQUENCE</scope>
    <source>
        <strain evidence="1">Doubled-haploid Pahang</strain>
    </source>
</reference>
<dbReference type="AlphaFoldDB" id="A0A8D6ZTP5"/>
<protein>
    <submittedName>
        <fullName evidence="1">(wild Malaysian banana) hypothetical protein</fullName>
    </submittedName>
</protein>
<dbReference type="EMBL" id="HG996474">
    <property type="protein sequence ID" value="CAG1835190.1"/>
    <property type="molecule type" value="Genomic_DNA"/>
</dbReference>
<proteinExistence type="predicted"/>
<evidence type="ECO:0000313" key="1">
    <source>
        <dbReference type="EMBL" id="CAG1835190.1"/>
    </source>
</evidence>